<keyword evidence="9 17" id="KW-0227">DNA damage</keyword>
<keyword evidence="7" id="KW-0479">Metal-binding</keyword>
<dbReference type="GO" id="GO:0042138">
    <property type="term" value="P:meiotic DNA double-strand break formation"/>
    <property type="evidence" value="ECO:0007669"/>
    <property type="project" value="TreeGrafter"/>
</dbReference>
<dbReference type="GO" id="GO:0000724">
    <property type="term" value="P:double-strand break repair via homologous recombination"/>
    <property type="evidence" value="ECO:0007669"/>
    <property type="project" value="TreeGrafter"/>
</dbReference>
<gene>
    <name evidence="22" type="ORF">GOMPHAMPRED_000547</name>
</gene>
<feature type="region of interest" description="Disordered" evidence="20">
    <location>
        <begin position="506"/>
        <end position="726"/>
    </location>
</feature>
<dbReference type="GO" id="GO:0097552">
    <property type="term" value="P:mitochondrial double-strand break repair via homologous recombination"/>
    <property type="evidence" value="ECO:0007669"/>
    <property type="project" value="TreeGrafter"/>
</dbReference>
<dbReference type="PANTHER" id="PTHR10139">
    <property type="entry name" value="DOUBLE-STRAND BREAK REPAIR PROTEIN MRE11"/>
    <property type="match status" value="1"/>
</dbReference>
<evidence type="ECO:0000256" key="7">
    <source>
        <dbReference type="ARBA" id="ARBA00022723"/>
    </source>
</evidence>
<evidence type="ECO:0000313" key="22">
    <source>
        <dbReference type="EMBL" id="CAF9903788.1"/>
    </source>
</evidence>
<evidence type="ECO:0000256" key="14">
    <source>
        <dbReference type="ARBA" id="ARBA00023242"/>
    </source>
</evidence>
<evidence type="ECO:0000256" key="13">
    <source>
        <dbReference type="ARBA" id="ARBA00023211"/>
    </source>
</evidence>
<feature type="compositionally biased region" description="Low complexity" evidence="20">
    <location>
        <begin position="583"/>
        <end position="614"/>
    </location>
</feature>
<evidence type="ECO:0000256" key="15">
    <source>
        <dbReference type="ARBA" id="ARBA00023254"/>
    </source>
</evidence>
<keyword evidence="14 17" id="KW-0539">Nucleus</keyword>
<comment type="function">
    <text evidence="17">Core component of the MRN complex, which plays a central role in double-strand break (DSB) repair, DNA recombination, maintenance of telomere integrity and meiosis. The MRN complex is involved in the repair of DNA double-strand breaks (DSBs) via homologous recombination (HR), an error-free mechanism which primarily occurs during S and G2 phases. The complex (1) mediates the end resection of damaged DNA, which generates proper single-stranded DNA, a key initial steps in HR, and is (2) required for the recruitment of other repair factors and efficient activation of ATM and ATR upon DNA damage. Within the MRN complex, MRE11 possesses both single-strand endonuclease activity and double-strand-specific 3'-5' exonuclease activity. MRE11 first endonucleolytically cleaves the 5' strand at DNA DSB ends to prevent non-homologous end joining (NHEJ) and licence HR. It then generates a single-stranded DNA gap via 3' to 5' exonucleolytic degradation, which is required for single-strand invasion and recombination.</text>
</comment>
<evidence type="ECO:0000256" key="10">
    <source>
        <dbReference type="ARBA" id="ARBA00022801"/>
    </source>
</evidence>
<reference evidence="22" key="1">
    <citation type="submission" date="2021-03" db="EMBL/GenBank/DDBJ databases">
        <authorList>
            <person name="Tagirdzhanova G."/>
        </authorList>
    </citation>
    <scope>NUCLEOTIDE SEQUENCE</scope>
</reference>
<feature type="compositionally biased region" description="Low complexity" evidence="20">
    <location>
        <begin position="518"/>
        <end position="532"/>
    </location>
</feature>
<dbReference type="Proteomes" id="UP000664169">
    <property type="component" value="Unassembled WGS sequence"/>
</dbReference>
<evidence type="ECO:0000256" key="6">
    <source>
        <dbReference type="ARBA" id="ARBA00022722"/>
    </source>
</evidence>
<evidence type="ECO:0000256" key="4">
    <source>
        <dbReference type="ARBA" id="ARBA00009028"/>
    </source>
</evidence>
<dbReference type="SMART" id="SM01347">
    <property type="entry name" value="Mre11_DNA_bind"/>
    <property type="match status" value="1"/>
</dbReference>
<comment type="cofactor">
    <cofactor evidence="1 17">
        <name>Mn(2+)</name>
        <dbReference type="ChEBI" id="CHEBI:29035"/>
    </cofactor>
</comment>
<keyword evidence="10 17" id="KW-0378">Hydrolase</keyword>
<dbReference type="GO" id="GO:0007095">
    <property type="term" value="P:mitotic G2 DNA damage checkpoint signaling"/>
    <property type="evidence" value="ECO:0007669"/>
    <property type="project" value="TreeGrafter"/>
</dbReference>
<dbReference type="Pfam" id="PF04152">
    <property type="entry name" value="Mre11_DNA_bind"/>
    <property type="match status" value="1"/>
</dbReference>
<evidence type="ECO:0000256" key="2">
    <source>
        <dbReference type="ARBA" id="ARBA00004123"/>
    </source>
</evidence>
<keyword evidence="8 17" id="KW-0255">Endonuclease</keyword>
<accession>A0A8H3I411</accession>
<keyword evidence="23" id="KW-1185">Reference proteome</keyword>
<evidence type="ECO:0000256" key="17">
    <source>
        <dbReference type="PIRNR" id="PIRNR000882"/>
    </source>
</evidence>
<dbReference type="Pfam" id="PF00149">
    <property type="entry name" value="Metallophos"/>
    <property type="match status" value="1"/>
</dbReference>
<dbReference type="GO" id="GO:0030870">
    <property type="term" value="C:Mre11 complex"/>
    <property type="evidence" value="ECO:0007669"/>
    <property type="project" value="UniProtKB-UniRule"/>
</dbReference>
<evidence type="ECO:0000313" key="23">
    <source>
        <dbReference type="Proteomes" id="UP000664169"/>
    </source>
</evidence>
<dbReference type="GO" id="GO:0000723">
    <property type="term" value="P:telomere maintenance"/>
    <property type="evidence" value="ECO:0007669"/>
    <property type="project" value="TreeGrafter"/>
</dbReference>
<dbReference type="InterPro" id="IPR041796">
    <property type="entry name" value="Mre11_N"/>
</dbReference>
<evidence type="ECO:0000259" key="21">
    <source>
        <dbReference type="SMART" id="SM01347"/>
    </source>
</evidence>
<comment type="caution">
    <text evidence="22">The sequence shown here is derived from an EMBL/GenBank/DDBJ whole genome shotgun (WGS) entry which is preliminary data.</text>
</comment>
<dbReference type="SUPFAM" id="SSF56300">
    <property type="entry name" value="Metallo-dependent phosphatases"/>
    <property type="match status" value="1"/>
</dbReference>
<dbReference type="Gene3D" id="3.60.21.10">
    <property type="match status" value="1"/>
</dbReference>
<dbReference type="GO" id="GO:0035861">
    <property type="term" value="C:site of double-strand break"/>
    <property type="evidence" value="ECO:0007669"/>
    <property type="project" value="TreeGrafter"/>
</dbReference>
<dbReference type="GO" id="GO:0000014">
    <property type="term" value="F:single-stranded DNA endodeoxyribonuclease activity"/>
    <property type="evidence" value="ECO:0007669"/>
    <property type="project" value="TreeGrafter"/>
</dbReference>
<comment type="subunit">
    <text evidence="16">Component of the MRN complex composed of two heterodimers RAD50 and MRE11 associated with a single NBS1.</text>
</comment>
<evidence type="ECO:0000256" key="18">
    <source>
        <dbReference type="PIRSR" id="PIRSR000882-1"/>
    </source>
</evidence>
<dbReference type="PANTHER" id="PTHR10139:SF1">
    <property type="entry name" value="DOUBLE-STRAND BREAK REPAIR PROTEIN MRE11"/>
    <property type="match status" value="1"/>
</dbReference>
<evidence type="ECO:0000256" key="5">
    <source>
        <dbReference type="ARBA" id="ARBA00022454"/>
    </source>
</evidence>
<keyword evidence="11 17" id="KW-0269">Exonuclease</keyword>
<keyword evidence="5" id="KW-0158">Chromosome</keyword>
<dbReference type="InterPro" id="IPR007281">
    <property type="entry name" value="Mre11_DNA-bd"/>
</dbReference>
<dbReference type="InterPro" id="IPR038487">
    <property type="entry name" value="Mre11_capping_dom"/>
</dbReference>
<evidence type="ECO:0000256" key="8">
    <source>
        <dbReference type="ARBA" id="ARBA00022759"/>
    </source>
</evidence>
<dbReference type="Gene3D" id="3.30.110.110">
    <property type="entry name" value="Mre11, capping domain"/>
    <property type="match status" value="1"/>
</dbReference>
<evidence type="ECO:0000256" key="16">
    <source>
        <dbReference type="ARBA" id="ARBA00064981"/>
    </source>
</evidence>
<keyword evidence="15 17" id="KW-0469">Meiosis</keyword>
<feature type="compositionally biased region" description="Polar residues" evidence="20">
    <location>
        <begin position="652"/>
        <end position="675"/>
    </location>
</feature>
<proteinExistence type="inferred from homology"/>
<feature type="compositionally biased region" description="Acidic residues" evidence="20">
    <location>
        <begin position="705"/>
        <end position="726"/>
    </location>
</feature>
<keyword evidence="12 17" id="KW-0234">DNA repair</keyword>
<protein>
    <recommendedName>
        <fullName evidence="17">Double-strand break repair protein</fullName>
    </recommendedName>
</protein>
<dbReference type="PIRSF" id="PIRSF000882">
    <property type="entry name" value="DSB_repair_MRE11"/>
    <property type="match status" value="1"/>
</dbReference>
<dbReference type="InterPro" id="IPR004843">
    <property type="entry name" value="Calcineurin-like_PHP"/>
</dbReference>
<feature type="domain" description="Mre11 DNA-binding" evidence="21">
    <location>
        <begin position="288"/>
        <end position="463"/>
    </location>
</feature>
<comment type="subcellular location">
    <subcellularLocation>
        <location evidence="3">Chromosome</location>
    </subcellularLocation>
    <subcellularLocation>
        <location evidence="2 17">Nucleus</location>
    </subcellularLocation>
</comment>
<dbReference type="GO" id="GO:0008296">
    <property type="term" value="F:3'-5'-DNA exonuclease activity"/>
    <property type="evidence" value="ECO:0007669"/>
    <property type="project" value="InterPro"/>
</dbReference>
<evidence type="ECO:0000256" key="20">
    <source>
        <dbReference type="SAM" id="MobiDB-lite"/>
    </source>
</evidence>
<dbReference type="GO" id="GO:0006303">
    <property type="term" value="P:double-strand break repair via nonhomologous end joining"/>
    <property type="evidence" value="ECO:0007669"/>
    <property type="project" value="TreeGrafter"/>
</dbReference>
<sequence>MSQGPDTIRILVSTDNHVGYEERDPIRKNDSANSFNEVLEIAKERDVDMVLLAGDLFHDNKPSRQSLFQVIRSLRINCLGPKPCQLEVLSDQSEAFEGYFNHVNYEDPDINVAIPVFSIHGNHDDPTGDGQLAALDVLHETGLINYYGRIRDSATIDVRPVLIQKGRTKLALYGMSNVRDERLFHTFKAGNVTFHQPTQQEDEWFNLLSVHQNRHAYTATSYLEEELLPDCMDLVIWGHEHECLIEPHENEVTGFKIIQPGSTVATSLVPGEAKQKMVTILSITGKDFEHEPIALKTVRPFVYRDVVLAEDPIAKKLAMKVANRDAISKRLKDIIEEMIQQAQNDWLEVNTQNDARTGIKIPEPLVRLRVEYTAPEKGSFDCENPRRLSNAFQGRVANQNDVVYFWKRKRTRQSRTSRILVPDVAVTEQLSSAGLDTVVQQLLAVNPLIILPRNHFGEAMFKFVEKDEKAALEAFVDDQHEKQKSALLDLETQANEQDLDKAIEAHRTRQEETFVPGTNTATTARPTKATRPSGRPADWNSEEDGIWQEAEDVAEVSDEESVASRRSTPAPPTRGRGRGRGRGAAATTSRATKSKAATTSKPTATKTKSTPAKKQGTLAFTTRGKRNHNQQHSKDGSDVEMIDEPEPGLFLTQPSGVSASQTSRFTSARESSVANLPSAKRPTRAAAIASQRFRTAPAKAQPFVELDDDVDEISDDDDEEDAFEPV</sequence>
<dbReference type="CDD" id="cd00840">
    <property type="entry name" value="MPP_Mre11_N"/>
    <property type="match status" value="1"/>
</dbReference>
<organism evidence="22 23">
    <name type="scientific">Gomphillus americanus</name>
    <dbReference type="NCBI Taxonomy" id="1940652"/>
    <lineage>
        <taxon>Eukaryota</taxon>
        <taxon>Fungi</taxon>
        <taxon>Dikarya</taxon>
        <taxon>Ascomycota</taxon>
        <taxon>Pezizomycotina</taxon>
        <taxon>Lecanoromycetes</taxon>
        <taxon>OSLEUM clade</taxon>
        <taxon>Ostropomycetidae</taxon>
        <taxon>Ostropales</taxon>
        <taxon>Graphidaceae</taxon>
        <taxon>Gomphilloideae</taxon>
        <taxon>Gomphillus</taxon>
    </lineage>
</organism>
<dbReference type="NCBIfam" id="TIGR00583">
    <property type="entry name" value="mre11"/>
    <property type="match status" value="1"/>
</dbReference>
<feature type="compositionally biased region" description="Acidic residues" evidence="20">
    <location>
        <begin position="540"/>
        <end position="561"/>
    </location>
</feature>
<dbReference type="InterPro" id="IPR003701">
    <property type="entry name" value="Mre11"/>
</dbReference>
<dbReference type="FunFam" id="3.60.21.10:FF:000011">
    <property type="entry name" value="Double-strand break repair protein"/>
    <property type="match status" value="1"/>
</dbReference>
<dbReference type="GO" id="GO:0031573">
    <property type="term" value="P:mitotic intra-S DNA damage checkpoint signaling"/>
    <property type="evidence" value="ECO:0007669"/>
    <property type="project" value="TreeGrafter"/>
</dbReference>
<dbReference type="AlphaFoldDB" id="A0A8H3I411"/>
<keyword evidence="6 17" id="KW-0540">Nuclease</keyword>
<name>A0A8H3I411_9LECA</name>
<dbReference type="GO" id="GO:0030145">
    <property type="term" value="F:manganese ion binding"/>
    <property type="evidence" value="ECO:0007669"/>
    <property type="project" value="UniProtKB-UniRule"/>
</dbReference>
<dbReference type="EMBL" id="CAJPDQ010000001">
    <property type="protein sequence ID" value="CAF9903788.1"/>
    <property type="molecule type" value="Genomic_DNA"/>
</dbReference>
<evidence type="ECO:0000256" key="3">
    <source>
        <dbReference type="ARBA" id="ARBA00004286"/>
    </source>
</evidence>
<evidence type="ECO:0000256" key="11">
    <source>
        <dbReference type="ARBA" id="ARBA00022839"/>
    </source>
</evidence>
<evidence type="ECO:0000256" key="1">
    <source>
        <dbReference type="ARBA" id="ARBA00001936"/>
    </source>
</evidence>
<feature type="active site" description="Proton donor" evidence="18">
    <location>
        <position position="123"/>
    </location>
</feature>
<dbReference type="InterPro" id="IPR029052">
    <property type="entry name" value="Metallo-depent_PP-like"/>
</dbReference>
<evidence type="ECO:0000256" key="9">
    <source>
        <dbReference type="ARBA" id="ARBA00022763"/>
    </source>
</evidence>
<comment type="similarity">
    <text evidence="4 17 19">Belongs to the MRE11/RAD32 family.</text>
</comment>
<evidence type="ECO:0000256" key="19">
    <source>
        <dbReference type="RuleBase" id="RU003447"/>
    </source>
</evidence>
<dbReference type="OrthoDB" id="30417at2759"/>
<keyword evidence="13 17" id="KW-0464">Manganese</keyword>
<evidence type="ECO:0000256" key="12">
    <source>
        <dbReference type="ARBA" id="ARBA00023204"/>
    </source>
</evidence>